<organism evidence="2 3">
    <name type="scientific">Triangularia setosa</name>
    <dbReference type="NCBI Taxonomy" id="2587417"/>
    <lineage>
        <taxon>Eukaryota</taxon>
        <taxon>Fungi</taxon>
        <taxon>Dikarya</taxon>
        <taxon>Ascomycota</taxon>
        <taxon>Pezizomycotina</taxon>
        <taxon>Sordariomycetes</taxon>
        <taxon>Sordariomycetidae</taxon>
        <taxon>Sordariales</taxon>
        <taxon>Podosporaceae</taxon>
        <taxon>Triangularia</taxon>
    </lineage>
</organism>
<sequence length="312" mass="35582">MGGDKKGEGKLFGLEARANEMEVGRERIQQEEKRPREENEREKREEVVVEEKEEEAGHDGKDQDYISESDDEDDGFERMEISNERATQRRIMAAANTNTTSNNNTTPQRPPPPSKQQQHPRHPKVLPPPPSRPILTPKNPRPQQLSKVQNSTIPKPLPWLSNDPTQPLKLTPLSQIPHLPYKQNWMVNVLVIVTQLGEVEPCPYPPYVQRQARVIDQSAPDRHIHLTVFLEPETFEPRLGEVFLLMGVKNHKFDGGSLKKYVSDRPKGGGRWWVEGGKLEWCNGMVKELQSWWAQHQGGGGNVADVRVEDAR</sequence>
<evidence type="ECO:0000313" key="2">
    <source>
        <dbReference type="EMBL" id="KAK4179476.1"/>
    </source>
</evidence>
<reference evidence="2" key="2">
    <citation type="submission" date="2023-05" db="EMBL/GenBank/DDBJ databases">
        <authorList>
            <consortium name="Lawrence Berkeley National Laboratory"/>
            <person name="Steindorff A."/>
            <person name="Hensen N."/>
            <person name="Bonometti L."/>
            <person name="Westerberg I."/>
            <person name="Brannstrom I.O."/>
            <person name="Guillou S."/>
            <person name="Cros-Aarteil S."/>
            <person name="Calhoun S."/>
            <person name="Haridas S."/>
            <person name="Kuo A."/>
            <person name="Mondo S."/>
            <person name="Pangilinan J."/>
            <person name="Riley R."/>
            <person name="Labutti K."/>
            <person name="Andreopoulos B."/>
            <person name="Lipzen A."/>
            <person name="Chen C."/>
            <person name="Yanf M."/>
            <person name="Daum C."/>
            <person name="Ng V."/>
            <person name="Clum A."/>
            <person name="Ohm R."/>
            <person name="Martin F."/>
            <person name="Silar P."/>
            <person name="Natvig D."/>
            <person name="Lalanne C."/>
            <person name="Gautier V."/>
            <person name="Ament-Velasquez S.L."/>
            <person name="Kruys A."/>
            <person name="Hutchinson M.I."/>
            <person name="Powell A.J."/>
            <person name="Barry K."/>
            <person name="Miller A.N."/>
            <person name="Grigoriev I.V."/>
            <person name="Debuchy R."/>
            <person name="Gladieux P."/>
            <person name="Thoren M.H."/>
            <person name="Johannesson H."/>
        </authorList>
    </citation>
    <scope>NUCLEOTIDE SEQUENCE</scope>
    <source>
        <strain evidence="2">CBS 892.96</strain>
    </source>
</reference>
<evidence type="ECO:0000256" key="1">
    <source>
        <dbReference type="SAM" id="MobiDB-lite"/>
    </source>
</evidence>
<dbReference type="EMBL" id="MU866116">
    <property type="protein sequence ID" value="KAK4179476.1"/>
    <property type="molecule type" value="Genomic_DNA"/>
</dbReference>
<feature type="compositionally biased region" description="Basic and acidic residues" evidence="1">
    <location>
        <begin position="17"/>
        <end position="64"/>
    </location>
</feature>
<feature type="compositionally biased region" description="Low complexity" evidence="1">
    <location>
        <begin position="96"/>
        <end position="107"/>
    </location>
</feature>
<accession>A0AAN6WE41</accession>
<proteinExistence type="predicted"/>
<dbReference type="AlphaFoldDB" id="A0AAN6WE41"/>
<evidence type="ECO:0000313" key="3">
    <source>
        <dbReference type="Proteomes" id="UP001302321"/>
    </source>
</evidence>
<feature type="compositionally biased region" description="Polar residues" evidence="1">
    <location>
        <begin position="141"/>
        <end position="153"/>
    </location>
</feature>
<keyword evidence="3" id="KW-1185">Reference proteome</keyword>
<comment type="caution">
    <text evidence="2">The sequence shown here is derived from an EMBL/GenBank/DDBJ whole genome shotgun (WGS) entry which is preliminary data.</text>
</comment>
<feature type="compositionally biased region" description="Acidic residues" evidence="1">
    <location>
        <begin position="65"/>
        <end position="75"/>
    </location>
</feature>
<name>A0AAN6WE41_9PEZI</name>
<protein>
    <submittedName>
        <fullName evidence="2">Uncharacterized protein</fullName>
    </submittedName>
</protein>
<reference evidence="2" key="1">
    <citation type="journal article" date="2023" name="Mol. Phylogenet. Evol.">
        <title>Genome-scale phylogeny and comparative genomics of the fungal order Sordariales.</title>
        <authorList>
            <person name="Hensen N."/>
            <person name="Bonometti L."/>
            <person name="Westerberg I."/>
            <person name="Brannstrom I.O."/>
            <person name="Guillou S."/>
            <person name="Cros-Aarteil S."/>
            <person name="Calhoun S."/>
            <person name="Haridas S."/>
            <person name="Kuo A."/>
            <person name="Mondo S."/>
            <person name="Pangilinan J."/>
            <person name="Riley R."/>
            <person name="LaButti K."/>
            <person name="Andreopoulos B."/>
            <person name="Lipzen A."/>
            <person name="Chen C."/>
            <person name="Yan M."/>
            <person name="Daum C."/>
            <person name="Ng V."/>
            <person name="Clum A."/>
            <person name="Steindorff A."/>
            <person name="Ohm R.A."/>
            <person name="Martin F."/>
            <person name="Silar P."/>
            <person name="Natvig D.O."/>
            <person name="Lalanne C."/>
            <person name="Gautier V."/>
            <person name="Ament-Velasquez S.L."/>
            <person name="Kruys A."/>
            <person name="Hutchinson M.I."/>
            <person name="Powell A.J."/>
            <person name="Barry K."/>
            <person name="Miller A.N."/>
            <person name="Grigoriev I.V."/>
            <person name="Debuchy R."/>
            <person name="Gladieux P."/>
            <person name="Hiltunen Thoren M."/>
            <person name="Johannesson H."/>
        </authorList>
    </citation>
    <scope>NUCLEOTIDE SEQUENCE</scope>
    <source>
        <strain evidence="2">CBS 892.96</strain>
    </source>
</reference>
<feature type="compositionally biased region" description="Basic and acidic residues" evidence="1">
    <location>
        <begin position="76"/>
        <end position="87"/>
    </location>
</feature>
<feature type="region of interest" description="Disordered" evidence="1">
    <location>
        <begin position="1"/>
        <end position="158"/>
    </location>
</feature>
<dbReference type="Proteomes" id="UP001302321">
    <property type="component" value="Unassembled WGS sequence"/>
</dbReference>
<gene>
    <name evidence="2" type="ORF">QBC36DRAFT_322512</name>
</gene>